<dbReference type="RefSeq" id="WP_267770488.1">
    <property type="nucleotide sequence ID" value="NZ_JAPNKE010000002.1"/>
</dbReference>
<comment type="caution">
    <text evidence="3">The sequence shown here is derived from an EMBL/GenBank/DDBJ whole genome shotgun (WGS) entry which is preliminary data.</text>
</comment>
<dbReference type="SUPFAM" id="SSF160631">
    <property type="entry name" value="SMI1/KNR4-like"/>
    <property type="match status" value="1"/>
</dbReference>
<name>A0A9X3EXL6_9BACT</name>
<gene>
    <name evidence="3" type="ORF">OV079_20290</name>
</gene>
<organism evidence="3 4">
    <name type="scientific">Nannocystis pusilla</name>
    <dbReference type="NCBI Taxonomy" id="889268"/>
    <lineage>
        <taxon>Bacteria</taxon>
        <taxon>Pseudomonadati</taxon>
        <taxon>Myxococcota</taxon>
        <taxon>Polyangia</taxon>
        <taxon>Nannocystales</taxon>
        <taxon>Nannocystaceae</taxon>
        <taxon>Nannocystis</taxon>
    </lineage>
</organism>
<proteinExistence type="predicted"/>
<dbReference type="Gene3D" id="3.40.1580.10">
    <property type="entry name" value="SMI1/KNR4-like"/>
    <property type="match status" value="1"/>
</dbReference>
<dbReference type="EMBL" id="JAPNKE010000002">
    <property type="protein sequence ID" value="MCY1007851.1"/>
    <property type="molecule type" value="Genomic_DNA"/>
</dbReference>
<evidence type="ECO:0000259" key="2">
    <source>
        <dbReference type="SMART" id="SM00860"/>
    </source>
</evidence>
<dbReference type="InterPro" id="IPR018958">
    <property type="entry name" value="Knr4/Smi1-like_dom"/>
</dbReference>
<feature type="region of interest" description="Disordered" evidence="1">
    <location>
        <begin position="59"/>
        <end position="93"/>
    </location>
</feature>
<dbReference type="AlphaFoldDB" id="A0A9X3EXL6"/>
<evidence type="ECO:0000313" key="4">
    <source>
        <dbReference type="Proteomes" id="UP001150924"/>
    </source>
</evidence>
<keyword evidence="4" id="KW-1185">Reference proteome</keyword>
<protein>
    <submittedName>
        <fullName evidence="3">SMI1/KNR4 family protein</fullName>
    </submittedName>
</protein>
<feature type="domain" description="Knr4/Smi1-like" evidence="2">
    <location>
        <begin position="25"/>
        <end position="135"/>
    </location>
</feature>
<dbReference type="InterPro" id="IPR037883">
    <property type="entry name" value="Knr4/Smi1-like_sf"/>
</dbReference>
<accession>A0A9X3EXL6</accession>
<feature type="compositionally biased region" description="Basic and acidic residues" evidence="1">
    <location>
        <begin position="59"/>
        <end position="78"/>
    </location>
</feature>
<evidence type="ECO:0000256" key="1">
    <source>
        <dbReference type="SAM" id="MobiDB-lite"/>
    </source>
</evidence>
<dbReference type="SMART" id="SM00860">
    <property type="entry name" value="SMI1_KNR4"/>
    <property type="match status" value="1"/>
</dbReference>
<sequence length="240" mass="27621">MSHPEQQIERLLTRLVPNIEDGWDGATREEIAEIEAIAGRPLPDFYRWFLRRMGRPELRQHRLHGRPGDRDVPRRDRTAGSTIPPHRRQTDPEVPMHTWYDLERPARHDSLVFDREIEGELVQLVSETFRELLAWKAMFNFRLPTFPCQCKGSLRAAGTGISARIERALSNHGFEQPISTGPFCKLFDRPDAAMICRATPRGSDTVRLYFRLAAANDSSLRRILRVVEKEADLEVGTDDP</sequence>
<dbReference type="Proteomes" id="UP001150924">
    <property type="component" value="Unassembled WGS sequence"/>
</dbReference>
<reference evidence="3" key="1">
    <citation type="submission" date="2022-11" db="EMBL/GenBank/DDBJ databases">
        <title>Minimal conservation of predation-associated metabolite biosynthetic gene clusters underscores biosynthetic potential of Myxococcota including descriptions for ten novel species: Archangium lansinium sp. nov., Myxococcus landrumus sp. nov., Nannocystis bai.</title>
        <authorList>
            <person name="Ahearne A."/>
            <person name="Stevens C."/>
            <person name="Phillips K."/>
        </authorList>
    </citation>
    <scope>NUCLEOTIDE SEQUENCE</scope>
    <source>
        <strain evidence="3">Na p29</strain>
    </source>
</reference>
<evidence type="ECO:0000313" key="3">
    <source>
        <dbReference type="EMBL" id="MCY1007851.1"/>
    </source>
</evidence>